<evidence type="ECO:0000313" key="2">
    <source>
        <dbReference type="EMBL" id="SCC10089.1"/>
    </source>
</evidence>
<organism evidence="2 3">
    <name type="scientific">Weissella bombi</name>
    <dbReference type="NCBI Taxonomy" id="1505725"/>
    <lineage>
        <taxon>Bacteria</taxon>
        <taxon>Bacillati</taxon>
        <taxon>Bacillota</taxon>
        <taxon>Bacilli</taxon>
        <taxon>Lactobacillales</taxon>
        <taxon>Lactobacillaceae</taxon>
        <taxon>Weissella</taxon>
    </lineage>
</organism>
<keyword evidence="1" id="KW-0175">Coiled coil</keyword>
<proteinExistence type="predicted"/>
<reference evidence="3" key="1">
    <citation type="submission" date="2016-08" db="EMBL/GenBank/DDBJ databases">
        <authorList>
            <person name="Varghese N."/>
            <person name="Submissions Spin"/>
        </authorList>
    </citation>
    <scope>NUCLEOTIDE SEQUENCE [LARGE SCALE GENOMIC DNA]</scope>
    <source>
        <strain evidence="3">R-53094</strain>
    </source>
</reference>
<dbReference type="Proteomes" id="UP000199268">
    <property type="component" value="Unassembled WGS sequence"/>
</dbReference>
<dbReference type="EMBL" id="FMAO01000015">
    <property type="protein sequence ID" value="SCC10089.1"/>
    <property type="molecule type" value="Genomic_DNA"/>
</dbReference>
<dbReference type="RefSeq" id="WP_092463618.1">
    <property type="nucleotide sequence ID" value="NZ_BJEE01000003.1"/>
</dbReference>
<protein>
    <submittedName>
        <fullName evidence="2">Uncharacterized protein</fullName>
    </submittedName>
</protein>
<dbReference type="AlphaFoldDB" id="A0A1C4BT51"/>
<dbReference type="OrthoDB" id="2149720at2"/>
<feature type="coiled-coil region" evidence="1">
    <location>
        <begin position="135"/>
        <end position="267"/>
    </location>
</feature>
<name>A0A1C4BT51_9LACO</name>
<evidence type="ECO:0000256" key="1">
    <source>
        <dbReference type="SAM" id="Coils"/>
    </source>
</evidence>
<sequence>MRTSKRPIKSGTSGKKLVDDLKPFGKLIQTMYCNDSLLSKAQLAKFSQTSLVMLSAIQKQIDAKLIQQPLDMTTITYCNDRRLMKLMVVLPSGERYSVQQFIQRLNQLLSGEITEAEFYNQHPKEQQQVLQSKTDDKLKRANQTLKQRLKQLTDNKIQLDQKYQQLENELLQTQKDLHDQALINQELVKKLQELREINDTYQFKIDKQQVEMREIREQVRQKQTKMNQAQRVKEKFEPKHVCLKSDNRHLLEKIATLQEKLSKLQQRQPQKQSSKVMEISKISRSERLRCLTSELNETCVSEYHPLLRLVDKYNQLVSEDVVLWHQIQGHLVRLGEDWLFIDQQANQYGLTTEAMNGIPIEDLTTAYYYSARQRRDTGAIILIRQLNLPVVDEADKEKQTDELLTPVAKFDCQVLIISWWGETVKNAAHKLKRLGIEVTWLDPSDVNNDKIVNEMHKPQYDFQLIVLRGAHHEIVTAAHRLRRMGRRVKVANNPGVSAMVTFVQEALKGINDKPSLI</sequence>
<gene>
    <name evidence="2" type="ORF">GA0061074_11516</name>
</gene>
<keyword evidence="3" id="KW-1185">Reference proteome</keyword>
<dbReference type="STRING" id="1505725.GA0061074_11516"/>
<accession>A0A1C4BT51</accession>
<evidence type="ECO:0000313" key="3">
    <source>
        <dbReference type="Proteomes" id="UP000199268"/>
    </source>
</evidence>